<evidence type="ECO:0000256" key="6">
    <source>
        <dbReference type="PROSITE-ProRule" id="PRU00191"/>
    </source>
</evidence>
<dbReference type="Gene3D" id="1.10.510.10">
    <property type="entry name" value="Transferase(Phosphotransferase) domain 1"/>
    <property type="match status" value="1"/>
</dbReference>
<dbReference type="SUPFAM" id="SSF55550">
    <property type="entry name" value="SH2 domain"/>
    <property type="match status" value="1"/>
</dbReference>
<evidence type="ECO:0000259" key="8">
    <source>
        <dbReference type="PROSITE" id="PS50011"/>
    </source>
</evidence>
<evidence type="ECO:0000256" key="2">
    <source>
        <dbReference type="ARBA" id="ARBA00022741"/>
    </source>
</evidence>
<evidence type="ECO:0000256" key="5">
    <source>
        <dbReference type="ARBA" id="ARBA00023137"/>
    </source>
</evidence>
<dbReference type="InterPro" id="IPR011009">
    <property type="entry name" value="Kinase-like_dom_sf"/>
</dbReference>
<dbReference type="InterPro" id="IPR036860">
    <property type="entry name" value="SH2_dom_sf"/>
</dbReference>
<accession>F1KZ01</accession>
<keyword evidence="2" id="KW-0547">Nucleotide-binding</keyword>
<dbReference type="GO" id="GO:0004713">
    <property type="term" value="F:protein tyrosine kinase activity"/>
    <property type="evidence" value="ECO:0007669"/>
    <property type="project" value="UniProtKB-KW"/>
</dbReference>
<dbReference type="Pfam" id="PF07714">
    <property type="entry name" value="PK_Tyr_Ser-Thr"/>
    <property type="match status" value="1"/>
</dbReference>
<dbReference type="EMBL" id="JI168303">
    <property type="protein sequence ID" value="ADY43105.1"/>
    <property type="molecule type" value="mRNA"/>
</dbReference>
<reference evidence="9" key="1">
    <citation type="journal article" date="2011" name="Genome Res.">
        <title>Deep small RNA sequencing from the nematode Ascaris reveals conservation, functional diversification, and novel developmental profiles.</title>
        <authorList>
            <person name="Wang J."/>
            <person name="Czech B."/>
            <person name="Crunk A."/>
            <person name="Wallace A."/>
            <person name="Mitreva M."/>
            <person name="Hannon G.J."/>
            <person name="Davis R.E."/>
        </authorList>
    </citation>
    <scope>NUCLEOTIDE SEQUENCE</scope>
</reference>
<dbReference type="PANTHER" id="PTHR24418">
    <property type="entry name" value="TYROSINE-PROTEIN KINASE"/>
    <property type="match status" value="1"/>
</dbReference>
<dbReference type="InterPro" id="IPR000719">
    <property type="entry name" value="Prot_kinase_dom"/>
</dbReference>
<keyword evidence="5" id="KW-0829">Tyrosine-protein kinase</keyword>
<dbReference type="InterPro" id="IPR000980">
    <property type="entry name" value="SH2"/>
</dbReference>
<evidence type="ECO:0000259" key="7">
    <source>
        <dbReference type="PROSITE" id="PS50001"/>
    </source>
</evidence>
<keyword evidence="6" id="KW-0727">SH2 domain</keyword>
<dbReference type="PROSITE" id="PS50011">
    <property type="entry name" value="PROTEIN_KINASE_DOM"/>
    <property type="match status" value="1"/>
</dbReference>
<dbReference type="AlphaFoldDB" id="F1KZ01"/>
<keyword evidence="3 9" id="KW-0418">Kinase</keyword>
<dbReference type="GO" id="GO:0005524">
    <property type="term" value="F:ATP binding"/>
    <property type="evidence" value="ECO:0007669"/>
    <property type="project" value="UniProtKB-KW"/>
</dbReference>
<dbReference type="Gene3D" id="3.30.505.10">
    <property type="entry name" value="SH2 domain"/>
    <property type="match status" value="1"/>
</dbReference>
<evidence type="ECO:0000256" key="1">
    <source>
        <dbReference type="ARBA" id="ARBA00022679"/>
    </source>
</evidence>
<feature type="domain" description="Protein kinase" evidence="8">
    <location>
        <begin position="309"/>
        <end position="604"/>
    </location>
</feature>
<proteinExistence type="evidence at transcript level"/>
<evidence type="ECO:0000256" key="4">
    <source>
        <dbReference type="ARBA" id="ARBA00022840"/>
    </source>
</evidence>
<dbReference type="InterPro" id="IPR050198">
    <property type="entry name" value="Non-receptor_tyrosine_kinases"/>
</dbReference>
<sequence>MGGHWSKLEFSDADLYMTRWRHKPKHPEFIVLDEGEIVIARAFHPKVSYRLKNEKRSIQNLVRVERLIKKDGEKNTGLISVMYLEPISATGLPKTAVGRLIMSVNDVPREILEAKWFAGRMNPVEVGIVLRSEPQYSFGSYLVCQPSEILPHSARWPDYLLVVKCITGSEVQYYREWEVNYKYNVVYATTSSYPARAIKNDTMPGMKHPSPTVAFIRVRRTNTGRFYLFDTDKETFYTIYQLLNYYTEQKLTLDMDSAVALRRPAELHSLPISGPKPIEIPIPARAYKSPRHVLGLILVPDRKDISYSIHILDESEKPSFGGRMCRALLTAEGSNYVVALKRIRSSMARKSSMQRDLNLLFLERRKQNDHLDEKNRNIYFIQGEDYLCKIAGFGFNDEIHGTWVAYEFVNGSPLSSVLTMRKTDGMPPLTIRANFEIMYQVAAGMRYLEDNGLCHRCLRASNILVSVEHEFALAVRITDYMLPYHMLNDPTQDVDVSELHWKWMGIGALDRLVFDIKADVWSFGCVMFEILNPGLEPYAFEQTPIDSPKSLLKFLSKGKRMTIQKDDDGRVPNFIRTLMSCCWLQQPAQRPTFARIFTFFYDLLFDFANGCNKAICEYQSEKGGIGTIANILTKNVGKPRR</sequence>
<organism evidence="9">
    <name type="scientific">Ascaris suum</name>
    <name type="common">Pig roundworm</name>
    <name type="synonym">Ascaris lumbricoides</name>
    <dbReference type="NCBI Taxonomy" id="6253"/>
    <lineage>
        <taxon>Eukaryota</taxon>
        <taxon>Metazoa</taxon>
        <taxon>Ecdysozoa</taxon>
        <taxon>Nematoda</taxon>
        <taxon>Chromadorea</taxon>
        <taxon>Rhabditida</taxon>
        <taxon>Spirurina</taxon>
        <taxon>Ascaridomorpha</taxon>
        <taxon>Ascaridoidea</taxon>
        <taxon>Ascarididae</taxon>
        <taxon>Ascaris</taxon>
    </lineage>
</organism>
<evidence type="ECO:0000256" key="3">
    <source>
        <dbReference type="ARBA" id="ARBA00022777"/>
    </source>
</evidence>
<feature type="domain" description="SH2" evidence="7">
    <location>
        <begin position="116"/>
        <end position="265"/>
    </location>
</feature>
<protein>
    <submittedName>
        <fullName evidence="9">Megakaryocyte-associated tyrosine-protein kinase</fullName>
    </submittedName>
</protein>
<name>F1KZ01_ASCSU</name>
<keyword evidence="4" id="KW-0067">ATP-binding</keyword>
<dbReference type="PROSITE" id="PS50001">
    <property type="entry name" value="SH2"/>
    <property type="match status" value="1"/>
</dbReference>
<evidence type="ECO:0000313" key="9">
    <source>
        <dbReference type="EMBL" id="ADY43105.1"/>
    </source>
</evidence>
<keyword evidence="1" id="KW-0808">Transferase</keyword>
<dbReference type="SUPFAM" id="SSF56112">
    <property type="entry name" value="Protein kinase-like (PK-like)"/>
    <property type="match status" value="1"/>
</dbReference>
<dbReference type="InterPro" id="IPR001245">
    <property type="entry name" value="Ser-Thr/Tyr_kinase_cat_dom"/>
</dbReference>